<comment type="caution">
    <text evidence="2">The sequence shown here is derived from an EMBL/GenBank/DDBJ whole genome shotgun (WGS) entry which is preliminary data.</text>
</comment>
<evidence type="ECO:0000313" key="2">
    <source>
        <dbReference type="EMBL" id="CAI4212794.1"/>
    </source>
</evidence>
<feature type="chain" id="PRO_5040214974" description="Secreted protein" evidence="1">
    <location>
        <begin position="16"/>
        <end position="177"/>
    </location>
</feature>
<dbReference type="Proteomes" id="UP000838763">
    <property type="component" value="Unassembled WGS sequence"/>
</dbReference>
<dbReference type="InterPro" id="IPR025649">
    <property type="entry name" value="DUF4360"/>
</dbReference>
<dbReference type="EMBL" id="CALLCH030000006">
    <property type="protein sequence ID" value="CAI4212794.1"/>
    <property type="molecule type" value="Genomic_DNA"/>
</dbReference>
<evidence type="ECO:0008006" key="4">
    <source>
        <dbReference type="Google" id="ProtNLM"/>
    </source>
</evidence>
<keyword evidence="3" id="KW-1185">Reference proteome</keyword>
<name>A0A9P1GYS2_9PEZI</name>
<keyword evidence="1" id="KW-0732">Signal</keyword>
<accession>A0A9P1GYS2</accession>
<dbReference type="AlphaFoldDB" id="A0A9P1GYS2"/>
<feature type="signal peptide" evidence="1">
    <location>
        <begin position="1"/>
        <end position="15"/>
    </location>
</feature>
<dbReference type="Pfam" id="PF14273">
    <property type="entry name" value="DUF4360"/>
    <property type="match status" value="1"/>
</dbReference>
<gene>
    <name evidence="2" type="ORF">PPNO1_LOCUS2542</name>
</gene>
<protein>
    <recommendedName>
        <fullName evidence="4">Secreted protein</fullName>
    </recommendedName>
</protein>
<sequence length="177" mass="18285">MAKYMLLAAPVLALASPAILQARQAPVILGSERQIALALYDSFSLVTGNGVPIDASLTCDISITASFPEGCTSAVFTKTTRGYTGLADGAAGRLTEGYSLSGGSATPSSTEFTYTSAEWGDGGDDFINREPITVVSNAQTATFKVSLASFLNAPSSDFISRFDVDSVEVAITSTGTC</sequence>
<organism evidence="2 3">
    <name type="scientific">Parascedosporium putredinis</name>
    <dbReference type="NCBI Taxonomy" id="1442378"/>
    <lineage>
        <taxon>Eukaryota</taxon>
        <taxon>Fungi</taxon>
        <taxon>Dikarya</taxon>
        <taxon>Ascomycota</taxon>
        <taxon>Pezizomycotina</taxon>
        <taxon>Sordariomycetes</taxon>
        <taxon>Hypocreomycetidae</taxon>
        <taxon>Microascales</taxon>
        <taxon>Microascaceae</taxon>
        <taxon>Parascedosporium</taxon>
    </lineage>
</organism>
<evidence type="ECO:0000313" key="3">
    <source>
        <dbReference type="Proteomes" id="UP000838763"/>
    </source>
</evidence>
<proteinExistence type="predicted"/>
<evidence type="ECO:0000256" key="1">
    <source>
        <dbReference type="SAM" id="SignalP"/>
    </source>
</evidence>
<reference evidence="2" key="1">
    <citation type="submission" date="2022-11" db="EMBL/GenBank/DDBJ databases">
        <authorList>
            <person name="Scott C."/>
            <person name="Bruce N."/>
        </authorList>
    </citation>
    <scope>NUCLEOTIDE SEQUENCE</scope>
</reference>